<evidence type="ECO:0000256" key="3">
    <source>
        <dbReference type="ARBA" id="ARBA00023098"/>
    </source>
</evidence>
<dbReference type="Gene3D" id="3.40.1090.10">
    <property type="entry name" value="Cytosolic phospholipase A2 catalytic domain"/>
    <property type="match status" value="1"/>
</dbReference>
<organism evidence="6 7">
    <name type="scientific">Colletotrichum sublineola</name>
    <name type="common">Sorghum anthracnose fungus</name>
    <dbReference type="NCBI Taxonomy" id="1173701"/>
    <lineage>
        <taxon>Eukaryota</taxon>
        <taxon>Fungi</taxon>
        <taxon>Dikarya</taxon>
        <taxon>Ascomycota</taxon>
        <taxon>Pezizomycotina</taxon>
        <taxon>Sordariomycetes</taxon>
        <taxon>Hypocreomycetidae</taxon>
        <taxon>Glomerellales</taxon>
        <taxon>Glomerellaceae</taxon>
        <taxon>Colletotrichum</taxon>
        <taxon>Colletotrichum graminicola species complex</taxon>
    </lineage>
</organism>
<dbReference type="Proteomes" id="UP000027238">
    <property type="component" value="Unassembled WGS sequence"/>
</dbReference>
<dbReference type="PANTHER" id="PTHR24185">
    <property type="entry name" value="CALCIUM-INDEPENDENT PHOSPHOLIPASE A2-GAMMA"/>
    <property type="match status" value="1"/>
</dbReference>
<dbReference type="AlphaFoldDB" id="A0A066WUJ5"/>
<proteinExistence type="predicted"/>
<dbReference type="Pfam" id="PF01734">
    <property type="entry name" value="Patatin"/>
    <property type="match status" value="1"/>
</dbReference>
<dbReference type="HOGENOM" id="CLU_000288_144_2_1"/>
<keyword evidence="3 4" id="KW-0443">Lipid metabolism</keyword>
<keyword evidence="7" id="KW-1185">Reference proteome</keyword>
<dbReference type="OMA" id="MTHLNER"/>
<dbReference type="PROSITE" id="PS51635">
    <property type="entry name" value="PNPLA"/>
    <property type="match status" value="1"/>
</dbReference>
<dbReference type="SUPFAM" id="SSF52151">
    <property type="entry name" value="FabD/lysophospholipase-like"/>
    <property type="match status" value="1"/>
</dbReference>
<evidence type="ECO:0000313" key="7">
    <source>
        <dbReference type="Proteomes" id="UP000027238"/>
    </source>
</evidence>
<feature type="active site" description="Nucleophile" evidence="4">
    <location>
        <position position="27"/>
    </location>
</feature>
<reference evidence="7" key="1">
    <citation type="journal article" date="2014" name="Genome Announc.">
        <title>Draft genome sequence of Colletotrichum sublineola, a destructive pathogen of cultivated sorghum.</title>
        <authorList>
            <person name="Baroncelli R."/>
            <person name="Sanz-Martin J.M."/>
            <person name="Rech G.E."/>
            <person name="Sukno S.A."/>
            <person name="Thon M.R."/>
        </authorList>
    </citation>
    <scope>NUCLEOTIDE SEQUENCE [LARGE SCALE GENOMIC DNA]</scope>
    <source>
        <strain evidence="7">TX430BB</strain>
    </source>
</reference>
<dbReference type="InterPro" id="IPR002641">
    <property type="entry name" value="PNPLA_dom"/>
</dbReference>
<evidence type="ECO:0000313" key="6">
    <source>
        <dbReference type="EMBL" id="KDN60568.1"/>
    </source>
</evidence>
<dbReference type="EMBL" id="JMSE01001499">
    <property type="protein sequence ID" value="KDN60568.1"/>
    <property type="molecule type" value="Genomic_DNA"/>
</dbReference>
<gene>
    <name evidence="6" type="ORF">CSUB01_11284</name>
</gene>
<sequence>MRRIQENMHLEEEPRPVDYFELAAGTSTGGIIGILLFRFRMTATEAIETYDEIAKDVFKPKIYGFSIDFLPEKVSSFINNSKTVFQNSRFDGASLESAVHRVVEKHGLDKEDKRLRGDTLLQHPEAGKFKRHHEGQPRQITISIATRATSAAPTYFPEIKWPEGQKETLTFWDGGLLNNNPVDQLWYSRYDLVQPGEPDPEISCVISLGTGWIKADSPSNYWFNITGVLSTVVIFSTNTNAKAKDFTRHMTTLNNSEKYAKTKYVRFNPSLKNENIGLADYHKMDLLKSLAREYVNDPKTYQWIEKAVEAICPKSS</sequence>
<dbReference type="GO" id="GO:0047499">
    <property type="term" value="F:calcium-independent phospholipase A2 activity"/>
    <property type="evidence" value="ECO:0007669"/>
    <property type="project" value="TreeGrafter"/>
</dbReference>
<feature type="short sequence motif" description="DGA/G" evidence="4">
    <location>
        <begin position="173"/>
        <end position="175"/>
    </location>
</feature>
<feature type="short sequence motif" description="GXSXG" evidence="4">
    <location>
        <begin position="25"/>
        <end position="29"/>
    </location>
</feature>
<dbReference type="OrthoDB" id="1658288at2759"/>
<dbReference type="GO" id="GO:0019369">
    <property type="term" value="P:arachidonate metabolic process"/>
    <property type="evidence" value="ECO:0007669"/>
    <property type="project" value="TreeGrafter"/>
</dbReference>
<evidence type="ECO:0000256" key="2">
    <source>
        <dbReference type="ARBA" id="ARBA00022963"/>
    </source>
</evidence>
<dbReference type="GO" id="GO:0016020">
    <property type="term" value="C:membrane"/>
    <property type="evidence" value="ECO:0007669"/>
    <property type="project" value="TreeGrafter"/>
</dbReference>
<evidence type="ECO:0000256" key="4">
    <source>
        <dbReference type="PROSITE-ProRule" id="PRU01161"/>
    </source>
</evidence>
<dbReference type="STRING" id="1173701.A0A066WUJ5"/>
<dbReference type="InterPro" id="IPR016035">
    <property type="entry name" value="Acyl_Trfase/lysoPLipase"/>
</dbReference>
<dbReference type="GO" id="GO:0016042">
    <property type="term" value="P:lipid catabolic process"/>
    <property type="evidence" value="ECO:0007669"/>
    <property type="project" value="UniProtKB-UniRule"/>
</dbReference>
<evidence type="ECO:0000259" key="5">
    <source>
        <dbReference type="PROSITE" id="PS51635"/>
    </source>
</evidence>
<dbReference type="PANTHER" id="PTHR24185:SF1">
    <property type="entry name" value="CALCIUM-INDEPENDENT PHOSPHOLIPASE A2-GAMMA"/>
    <property type="match status" value="1"/>
</dbReference>
<protein>
    <recommendedName>
        <fullName evidence="5">PNPLA domain-containing protein</fullName>
    </recommendedName>
</protein>
<keyword evidence="2 4" id="KW-0442">Lipid degradation</keyword>
<dbReference type="GO" id="GO:0046486">
    <property type="term" value="P:glycerolipid metabolic process"/>
    <property type="evidence" value="ECO:0007669"/>
    <property type="project" value="UniProtKB-ARBA"/>
</dbReference>
<feature type="active site" description="Proton acceptor" evidence="4">
    <location>
        <position position="173"/>
    </location>
</feature>
<comment type="caution">
    <text evidence="4">Lacks conserved residue(s) required for the propagation of feature annotation.</text>
</comment>
<name>A0A066WUJ5_COLSU</name>
<evidence type="ECO:0000256" key="1">
    <source>
        <dbReference type="ARBA" id="ARBA00022801"/>
    </source>
</evidence>
<comment type="caution">
    <text evidence="6">The sequence shown here is derived from an EMBL/GenBank/DDBJ whole genome shotgun (WGS) entry which is preliminary data.</text>
</comment>
<feature type="domain" description="PNPLA" evidence="5">
    <location>
        <begin position="1"/>
        <end position="186"/>
    </location>
</feature>
<accession>A0A066WUJ5</accession>
<keyword evidence="1 4" id="KW-0378">Hydrolase</keyword>
<dbReference type="eggNOG" id="KOG4231">
    <property type="taxonomic scope" value="Eukaryota"/>
</dbReference>